<dbReference type="RefSeq" id="WP_151063140.1">
    <property type="nucleotide sequence ID" value="NZ_CABVPL010000013.1"/>
</dbReference>
<gene>
    <name evidence="16" type="ORF">BLA24064_02354</name>
    <name evidence="15" type="ORF">F7R21_04760</name>
</gene>
<evidence type="ECO:0000259" key="14">
    <source>
        <dbReference type="Pfam" id="PF00561"/>
    </source>
</evidence>
<feature type="region of interest" description="Disordered" evidence="13">
    <location>
        <begin position="334"/>
        <end position="357"/>
    </location>
</feature>
<dbReference type="GO" id="GO:0005737">
    <property type="term" value="C:cytoplasm"/>
    <property type="evidence" value="ECO:0007669"/>
    <property type="project" value="UniProtKB-SubCell"/>
</dbReference>
<dbReference type="EC" id="3.4.11.5" evidence="4 11"/>
<dbReference type="GO" id="GO:0004177">
    <property type="term" value="F:aminopeptidase activity"/>
    <property type="evidence" value="ECO:0007669"/>
    <property type="project" value="UniProtKB-UniRule"/>
</dbReference>
<keyword evidence="7 11" id="KW-0963">Cytoplasm</keyword>
<evidence type="ECO:0000256" key="12">
    <source>
        <dbReference type="PIRSR" id="PIRSR006431-1"/>
    </source>
</evidence>
<dbReference type="AlphaFoldDB" id="A0A6H9T7Z6"/>
<comment type="catalytic activity">
    <reaction evidence="1 11">
        <text>Release of N-terminal proline from a peptide.</text>
        <dbReference type="EC" id="3.4.11.5"/>
    </reaction>
</comment>
<accession>A0A6H9T7Z6</accession>
<reference evidence="15 17" key="1">
    <citation type="submission" date="2019-09" db="EMBL/GenBank/DDBJ databases">
        <title>Draft genome sequences of 48 bacterial type strains from the CCUG.</title>
        <authorList>
            <person name="Tunovic T."/>
            <person name="Pineiro-Iglesias B."/>
            <person name="Unosson C."/>
            <person name="Inganas E."/>
            <person name="Ohlen M."/>
            <person name="Cardew S."/>
            <person name="Jensie-Markopoulos S."/>
            <person name="Salva-Serra F."/>
            <person name="Jaen-Luchoro D."/>
            <person name="Karlsson R."/>
            <person name="Svensson-Stadler L."/>
            <person name="Chun J."/>
            <person name="Moore E."/>
        </authorList>
    </citation>
    <scope>NUCLEOTIDE SEQUENCE [LARGE SCALE GENOMIC DNA]</scope>
    <source>
        <strain evidence="15 17">CCUG 54555</strain>
    </source>
</reference>
<comment type="subcellular location">
    <subcellularLocation>
        <location evidence="2 11">Cytoplasm</location>
    </subcellularLocation>
</comment>
<evidence type="ECO:0000256" key="11">
    <source>
        <dbReference type="PIRNR" id="PIRNR006431"/>
    </source>
</evidence>
<dbReference type="Proteomes" id="UP000430232">
    <property type="component" value="Unassembled WGS sequence"/>
</dbReference>
<evidence type="ECO:0000313" key="15">
    <source>
        <dbReference type="EMBL" id="KAB0643911.1"/>
    </source>
</evidence>
<feature type="active site" description="Nucleophile" evidence="12">
    <location>
        <position position="108"/>
    </location>
</feature>
<evidence type="ECO:0000256" key="5">
    <source>
        <dbReference type="ARBA" id="ARBA00021843"/>
    </source>
</evidence>
<reference evidence="16 18" key="2">
    <citation type="submission" date="2019-09" db="EMBL/GenBank/DDBJ databases">
        <authorList>
            <person name="Depoorter E."/>
        </authorList>
    </citation>
    <scope>NUCLEOTIDE SEQUENCE [LARGE SCALE GENOMIC DNA]</scope>
    <source>
        <strain evidence="16">LMG 24064</strain>
    </source>
</reference>
<sequence>MTQSPRHFPLAARRLSRDACTIAWTEAGNPLGDPVVVLHGGPGSGSRPAVLRLFDLTRMRVVLVDQRGAGASTPRGGLRHNNTMRLVGDLDALRAQFGIARWGVVGGSWGAALALAYAGRHPCRVTGVVLRGLFLTSPREVRGLFVGARAQAPRAWRRLTAAAGTACAHRLIANCARHLQPGAAAARQRAIALAWNAYEDAILTGQPARGARPTQPAIDRLIAKYRIQAHYLRRNCWLGERRLLALARQAAQAGVPIHAVHGTRDRVCPVDNVDRLARAVPAAIVERVAAGHLATDDALARGVARAVRDMLGVTAAGAPQHTDAPAQSHAWRAPIHAPRGAPGPTNCSLTGLNPSNS</sequence>
<feature type="compositionally biased region" description="Polar residues" evidence="13">
    <location>
        <begin position="345"/>
        <end position="357"/>
    </location>
</feature>
<dbReference type="EMBL" id="CABVPL010000013">
    <property type="protein sequence ID" value="VWB51692.1"/>
    <property type="molecule type" value="Genomic_DNA"/>
</dbReference>
<dbReference type="EMBL" id="VZOJ01000007">
    <property type="protein sequence ID" value="KAB0643911.1"/>
    <property type="molecule type" value="Genomic_DNA"/>
</dbReference>
<dbReference type="PRINTS" id="PR00793">
    <property type="entry name" value="PROAMNOPTASE"/>
</dbReference>
<evidence type="ECO:0000256" key="3">
    <source>
        <dbReference type="ARBA" id="ARBA00010088"/>
    </source>
</evidence>
<dbReference type="OrthoDB" id="9796770at2"/>
<feature type="active site" description="Proton donor" evidence="12">
    <location>
        <position position="292"/>
    </location>
</feature>
<dbReference type="Proteomes" id="UP000494222">
    <property type="component" value="Unassembled WGS sequence"/>
</dbReference>
<keyword evidence="8 11" id="KW-0645">Protease</keyword>
<proteinExistence type="inferred from homology"/>
<evidence type="ECO:0000256" key="10">
    <source>
        <dbReference type="ARBA" id="ARBA00029605"/>
    </source>
</evidence>
<evidence type="ECO:0000256" key="7">
    <source>
        <dbReference type="ARBA" id="ARBA00022490"/>
    </source>
</evidence>
<feature type="active site" evidence="12">
    <location>
        <position position="265"/>
    </location>
</feature>
<feature type="domain" description="AB hydrolase-1" evidence="14">
    <location>
        <begin position="34"/>
        <end position="295"/>
    </location>
</feature>
<protein>
    <recommendedName>
        <fullName evidence="5 11">Proline iminopeptidase</fullName>
        <shortName evidence="11">PIP</shortName>
        <ecNumber evidence="4 11">3.4.11.5</ecNumber>
    </recommendedName>
    <alternativeName>
        <fullName evidence="10 11">Prolyl aminopeptidase</fullName>
    </alternativeName>
</protein>
<dbReference type="Gene3D" id="3.40.50.1820">
    <property type="entry name" value="alpha/beta hydrolase"/>
    <property type="match status" value="1"/>
</dbReference>
<evidence type="ECO:0000256" key="1">
    <source>
        <dbReference type="ARBA" id="ARBA00001585"/>
    </source>
</evidence>
<dbReference type="GO" id="GO:0006508">
    <property type="term" value="P:proteolysis"/>
    <property type="evidence" value="ECO:0007669"/>
    <property type="project" value="UniProtKB-KW"/>
</dbReference>
<keyword evidence="9 11" id="KW-0378">Hydrolase</keyword>
<evidence type="ECO:0000256" key="2">
    <source>
        <dbReference type="ARBA" id="ARBA00004496"/>
    </source>
</evidence>
<keyword evidence="6 11" id="KW-0031">Aminopeptidase</keyword>
<name>A0A6H9T7Z6_9BURK</name>
<evidence type="ECO:0000256" key="6">
    <source>
        <dbReference type="ARBA" id="ARBA00022438"/>
    </source>
</evidence>
<dbReference type="SUPFAM" id="SSF53474">
    <property type="entry name" value="alpha/beta-Hydrolases"/>
    <property type="match status" value="1"/>
</dbReference>
<evidence type="ECO:0000256" key="13">
    <source>
        <dbReference type="SAM" id="MobiDB-lite"/>
    </source>
</evidence>
<dbReference type="Pfam" id="PF00561">
    <property type="entry name" value="Abhydrolase_1"/>
    <property type="match status" value="1"/>
</dbReference>
<evidence type="ECO:0000256" key="8">
    <source>
        <dbReference type="ARBA" id="ARBA00022670"/>
    </source>
</evidence>
<dbReference type="InterPro" id="IPR029058">
    <property type="entry name" value="AB_hydrolase_fold"/>
</dbReference>
<dbReference type="InterPro" id="IPR005944">
    <property type="entry name" value="Pro_iminopeptidase"/>
</dbReference>
<dbReference type="PANTHER" id="PTHR43722">
    <property type="entry name" value="PROLINE IMINOPEPTIDASE"/>
    <property type="match status" value="1"/>
</dbReference>
<evidence type="ECO:0000256" key="9">
    <source>
        <dbReference type="ARBA" id="ARBA00022801"/>
    </source>
</evidence>
<evidence type="ECO:0000313" key="16">
    <source>
        <dbReference type="EMBL" id="VWB51692.1"/>
    </source>
</evidence>
<dbReference type="InterPro" id="IPR002410">
    <property type="entry name" value="Peptidase_S33"/>
</dbReference>
<dbReference type="GeneID" id="99789618"/>
<dbReference type="PRINTS" id="PR00111">
    <property type="entry name" value="ABHYDROLASE"/>
</dbReference>
<comment type="similarity">
    <text evidence="3 11">Belongs to the peptidase S33 family.</text>
</comment>
<evidence type="ECO:0000313" key="18">
    <source>
        <dbReference type="Proteomes" id="UP000494222"/>
    </source>
</evidence>
<dbReference type="PANTHER" id="PTHR43722:SF1">
    <property type="entry name" value="PROLINE IMINOPEPTIDASE"/>
    <property type="match status" value="1"/>
</dbReference>
<organism evidence="15 17">
    <name type="scientific">Burkholderia latens</name>
    <dbReference type="NCBI Taxonomy" id="488446"/>
    <lineage>
        <taxon>Bacteria</taxon>
        <taxon>Pseudomonadati</taxon>
        <taxon>Pseudomonadota</taxon>
        <taxon>Betaproteobacteria</taxon>
        <taxon>Burkholderiales</taxon>
        <taxon>Burkholderiaceae</taxon>
        <taxon>Burkholderia</taxon>
        <taxon>Burkholderia cepacia complex</taxon>
    </lineage>
</organism>
<evidence type="ECO:0000313" key="17">
    <source>
        <dbReference type="Proteomes" id="UP000430232"/>
    </source>
</evidence>
<keyword evidence="17" id="KW-1185">Reference proteome</keyword>
<evidence type="ECO:0000256" key="4">
    <source>
        <dbReference type="ARBA" id="ARBA00012568"/>
    </source>
</evidence>
<dbReference type="InterPro" id="IPR000073">
    <property type="entry name" value="AB_hydrolase_1"/>
</dbReference>
<dbReference type="PIRSF" id="PIRSF006431">
    <property type="entry name" value="Pept_S33"/>
    <property type="match status" value="1"/>
</dbReference>